<evidence type="ECO:0000313" key="2">
    <source>
        <dbReference type="Proteomes" id="UP000177096"/>
    </source>
</evidence>
<proteinExistence type="predicted"/>
<protein>
    <submittedName>
        <fullName evidence="1">Uncharacterized protein</fullName>
    </submittedName>
</protein>
<organism evidence="1 2">
    <name type="scientific">Candidatus Zambryskibacteria bacterium RIFCSPLOWO2_02_FULL_39_14</name>
    <dbReference type="NCBI Taxonomy" id="1802769"/>
    <lineage>
        <taxon>Bacteria</taxon>
        <taxon>Candidatus Zambryskiibacteriota</taxon>
    </lineage>
</organism>
<dbReference type="Proteomes" id="UP000177096">
    <property type="component" value="Unassembled WGS sequence"/>
</dbReference>
<sequence>MTGSLAEVRRLHVDVTSSCPKVGKGGEVFLSFVNLTLGEAVVIDVFHGEISASPRATFFISALDDMGMSPLDPLTRVATELGVPTWVLISLIKTHKPV</sequence>
<gene>
    <name evidence="1" type="ORF">A3I86_02385</name>
</gene>
<dbReference type="AlphaFoldDB" id="A0A1G2UHE3"/>
<comment type="caution">
    <text evidence="1">The sequence shown here is derived from an EMBL/GenBank/DDBJ whole genome shotgun (WGS) entry which is preliminary data.</text>
</comment>
<name>A0A1G2UHE3_9BACT</name>
<dbReference type="EMBL" id="MHWM01000018">
    <property type="protein sequence ID" value="OHB08851.1"/>
    <property type="molecule type" value="Genomic_DNA"/>
</dbReference>
<accession>A0A1G2UHE3</accession>
<reference evidence="1 2" key="1">
    <citation type="journal article" date="2016" name="Nat. Commun.">
        <title>Thousands of microbial genomes shed light on interconnected biogeochemical processes in an aquifer system.</title>
        <authorList>
            <person name="Anantharaman K."/>
            <person name="Brown C.T."/>
            <person name="Hug L.A."/>
            <person name="Sharon I."/>
            <person name="Castelle C.J."/>
            <person name="Probst A.J."/>
            <person name="Thomas B.C."/>
            <person name="Singh A."/>
            <person name="Wilkins M.J."/>
            <person name="Karaoz U."/>
            <person name="Brodie E.L."/>
            <person name="Williams K.H."/>
            <person name="Hubbard S.S."/>
            <person name="Banfield J.F."/>
        </authorList>
    </citation>
    <scope>NUCLEOTIDE SEQUENCE [LARGE SCALE GENOMIC DNA]</scope>
</reference>
<evidence type="ECO:0000313" key="1">
    <source>
        <dbReference type="EMBL" id="OHB08851.1"/>
    </source>
</evidence>